<proteinExistence type="predicted"/>
<evidence type="ECO:0000313" key="2">
    <source>
        <dbReference type="Proteomes" id="UP000218418"/>
    </source>
</evidence>
<dbReference type="OrthoDB" id="517041at2"/>
<dbReference type="Proteomes" id="UP000218418">
    <property type="component" value="Chromosome"/>
</dbReference>
<name>A0A1Z4LJ52_9CYAN</name>
<accession>A0A1Z4LJ52</accession>
<organism evidence="1 2">
    <name type="scientific">Calothrix parasitica NIES-267</name>
    <dbReference type="NCBI Taxonomy" id="1973488"/>
    <lineage>
        <taxon>Bacteria</taxon>
        <taxon>Bacillati</taxon>
        <taxon>Cyanobacteriota</taxon>
        <taxon>Cyanophyceae</taxon>
        <taxon>Nostocales</taxon>
        <taxon>Calotrichaceae</taxon>
        <taxon>Calothrix</taxon>
    </lineage>
</organism>
<sequence>MSNEINKNNAVELSEQELDMVAGGSSFPGFGFSGSDFKQFAIAGGEATFAGPNGAGTQHMIQAQGVESSGFKGLGLFGTDSFDTDSY</sequence>
<gene>
    <name evidence="1" type="ORF">NIES267_07420</name>
</gene>
<keyword evidence="2" id="KW-1185">Reference proteome</keyword>
<protein>
    <submittedName>
        <fullName evidence="1">Uncharacterized protein</fullName>
    </submittedName>
</protein>
<dbReference type="InterPro" id="IPR049891">
    <property type="entry name" value="CTB"/>
</dbReference>
<dbReference type="EMBL" id="AP018227">
    <property type="protein sequence ID" value="BAY81266.1"/>
    <property type="molecule type" value="Genomic_DNA"/>
</dbReference>
<reference evidence="1 2" key="1">
    <citation type="submission" date="2017-06" db="EMBL/GenBank/DDBJ databases">
        <title>Genome sequencing of cyanobaciteial culture collection at National Institute for Environmental Studies (NIES).</title>
        <authorList>
            <person name="Hirose Y."/>
            <person name="Shimura Y."/>
            <person name="Fujisawa T."/>
            <person name="Nakamura Y."/>
            <person name="Kawachi M."/>
        </authorList>
    </citation>
    <scope>NUCLEOTIDE SEQUENCE [LARGE SCALE GENOMIC DNA]</scope>
    <source>
        <strain evidence="1 2">NIES-267</strain>
    </source>
</reference>
<dbReference type="NCBIfam" id="NF038167">
    <property type="entry name" value="cyan_ocin_like"/>
    <property type="match status" value="1"/>
</dbReference>
<dbReference type="AlphaFoldDB" id="A0A1Z4LJ52"/>
<evidence type="ECO:0000313" key="1">
    <source>
        <dbReference type="EMBL" id="BAY81266.1"/>
    </source>
</evidence>